<evidence type="ECO:0000313" key="3">
    <source>
        <dbReference type="Proteomes" id="UP000076532"/>
    </source>
</evidence>
<evidence type="ECO:0000256" key="1">
    <source>
        <dbReference type="SAM" id="MobiDB-lite"/>
    </source>
</evidence>
<feature type="compositionally biased region" description="Low complexity" evidence="1">
    <location>
        <begin position="58"/>
        <end position="67"/>
    </location>
</feature>
<protein>
    <submittedName>
        <fullName evidence="2">Uncharacterized protein</fullName>
    </submittedName>
</protein>
<organism evidence="2 3">
    <name type="scientific">Athelia psychrophila</name>
    <dbReference type="NCBI Taxonomy" id="1759441"/>
    <lineage>
        <taxon>Eukaryota</taxon>
        <taxon>Fungi</taxon>
        <taxon>Dikarya</taxon>
        <taxon>Basidiomycota</taxon>
        <taxon>Agaricomycotina</taxon>
        <taxon>Agaricomycetes</taxon>
        <taxon>Agaricomycetidae</taxon>
        <taxon>Atheliales</taxon>
        <taxon>Atheliaceae</taxon>
        <taxon>Athelia</taxon>
    </lineage>
</organism>
<gene>
    <name evidence="2" type="ORF">FIBSPDRAFT_879654</name>
</gene>
<dbReference type="AlphaFoldDB" id="A0A167TS57"/>
<dbReference type="OrthoDB" id="2608976at2759"/>
<keyword evidence="3" id="KW-1185">Reference proteome</keyword>
<sequence>MADEGGGICALCCFGAFQNYCDTKAYGSGSGTQQAGCFPKCCDDSFNKDPFDGPLPPTQTAQPGATTEMTVPTPAIEETAPPYVAVPAVTEHEPTPQPAEAAVTEHPAPVTENVS</sequence>
<accession>A0A167TS57</accession>
<evidence type="ECO:0000313" key="2">
    <source>
        <dbReference type="EMBL" id="KZP03225.1"/>
    </source>
</evidence>
<feature type="region of interest" description="Disordered" evidence="1">
    <location>
        <begin position="49"/>
        <end position="115"/>
    </location>
</feature>
<dbReference type="EMBL" id="KV418129">
    <property type="protein sequence ID" value="KZP03225.1"/>
    <property type="molecule type" value="Genomic_DNA"/>
</dbReference>
<proteinExistence type="predicted"/>
<name>A0A167TS57_9AGAM</name>
<dbReference type="Proteomes" id="UP000076532">
    <property type="component" value="Unassembled WGS sequence"/>
</dbReference>
<reference evidence="2 3" key="1">
    <citation type="journal article" date="2016" name="Mol. Biol. Evol.">
        <title>Comparative Genomics of Early-Diverging Mushroom-Forming Fungi Provides Insights into the Origins of Lignocellulose Decay Capabilities.</title>
        <authorList>
            <person name="Nagy L.G."/>
            <person name="Riley R."/>
            <person name="Tritt A."/>
            <person name="Adam C."/>
            <person name="Daum C."/>
            <person name="Floudas D."/>
            <person name="Sun H."/>
            <person name="Yadav J.S."/>
            <person name="Pangilinan J."/>
            <person name="Larsson K.H."/>
            <person name="Matsuura K."/>
            <person name="Barry K."/>
            <person name="Labutti K."/>
            <person name="Kuo R."/>
            <person name="Ohm R.A."/>
            <person name="Bhattacharya S.S."/>
            <person name="Shirouzu T."/>
            <person name="Yoshinaga Y."/>
            <person name="Martin F.M."/>
            <person name="Grigoriev I.V."/>
            <person name="Hibbett D.S."/>
        </authorList>
    </citation>
    <scope>NUCLEOTIDE SEQUENCE [LARGE SCALE GENOMIC DNA]</scope>
    <source>
        <strain evidence="2 3">CBS 109695</strain>
    </source>
</reference>